<comment type="subcellular location">
    <subcellularLocation>
        <location evidence="1">Cell outer membrane</location>
    </subcellularLocation>
</comment>
<feature type="chain" id="PRO_5036687582" evidence="5">
    <location>
        <begin position="20"/>
        <end position="519"/>
    </location>
</feature>
<proteinExistence type="predicted"/>
<evidence type="ECO:0000256" key="1">
    <source>
        <dbReference type="ARBA" id="ARBA00004442"/>
    </source>
</evidence>
<reference evidence="7" key="1">
    <citation type="submission" date="2021-02" db="EMBL/GenBank/DDBJ databases">
        <title>Fulvivirga sp. S481 isolated from sea water.</title>
        <authorList>
            <person name="Bae S.S."/>
            <person name="Baek K."/>
        </authorList>
    </citation>
    <scope>NUCLEOTIDE SEQUENCE</scope>
    <source>
        <strain evidence="7">S481</strain>
    </source>
</reference>
<dbReference type="PROSITE" id="PS51123">
    <property type="entry name" value="OMPA_2"/>
    <property type="match status" value="1"/>
</dbReference>
<dbReference type="InterPro" id="IPR006665">
    <property type="entry name" value="OmpA-like"/>
</dbReference>
<dbReference type="SUPFAM" id="SSF103088">
    <property type="entry name" value="OmpA-like"/>
    <property type="match status" value="1"/>
</dbReference>
<dbReference type="PANTHER" id="PTHR30329">
    <property type="entry name" value="STATOR ELEMENT OF FLAGELLAR MOTOR COMPLEX"/>
    <property type="match status" value="1"/>
</dbReference>
<keyword evidence="5" id="KW-0732">Signal</keyword>
<evidence type="ECO:0000256" key="2">
    <source>
        <dbReference type="ARBA" id="ARBA00023136"/>
    </source>
</evidence>
<keyword evidence="3" id="KW-0998">Cell outer membrane</keyword>
<dbReference type="PRINTS" id="PR01021">
    <property type="entry name" value="OMPADOMAIN"/>
</dbReference>
<organism evidence="7 8">
    <name type="scientific">Fulvivirga lutea</name>
    <dbReference type="NCBI Taxonomy" id="2810512"/>
    <lineage>
        <taxon>Bacteria</taxon>
        <taxon>Pseudomonadati</taxon>
        <taxon>Bacteroidota</taxon>
        <taxon>Cytophagia</taxon>
        <taxon>Cytophagales</taxon>
        <taxon>Fulvivirgaceae</taxon>
        <taxon>Fulvivirga</taxon>
    </lineage>
</organism>
<protein>
    <submittedName>
        <fullName evidence="7">OmpA family protein</fullName>
    </submittedName>
</protein>
<dbReference type="EMBL" id="CP070608">
    <property type="protein sequence ID" value="QSE96531.1"/>
    <property type="molecule type" value="Genomic_DNA"/>
</dbReference>
<keyword evidence="2 4" id="KW-0472">Membrane</keyword>
<dbReference type="InterPro" id="IPR050330">
    <property type="entry name" value="Bact_OuterMem_StrucFunc"/>
</dbReference>
<dbReference type="GO" id="GO:0009279">
    <property type="term" value="C:cell outer membrane"/>
    <property type="evidence" value="ECO:0007669"/>
    <property type="project" value="UniProtKB-SubCell"/>
</dbReference>
<dbReference type="Gene3D" id="2.60.40.1120">
    <property type="entry name" value="Carboxypeptidase-like, regulatory domain"/>
    <property type="match status" value="1"/>
</dbReference>
<dbReference type="CDD" id="cd07185">
    <property type="entry name" value="OmpA_C-like"/>
    <property type="match status" value="1"/>
</dbReference>
<evidence type="ECO:0000259" key="6">
    <source>
        <dbReference type="PROSITE" id="PS51123"/>
    </source>
</evidence>
<gene>
    <name evidence="7" type="ORF">JR347_13095</name>
</gene>
<dbReference type="InterPro" id="IPR006664">
    <property type="entry name" value="OMP_bac"/>
</dbReference>
<dbReference type="Pfam" id="PF07676">
    <property type="entry name" value="PD40"/>
    <property type="match status" value="2"/>
</dbReference>
<feature type="domain" description="OmpA-like" evidence="6">
    <location>
        <begin position="405"/>
        <end position="519"/>
    </location>
</feature>
<evidence type="ECO:0000256" key="4">
    <source>
        <dbReference type="PROSITE-ProRule" id="PRU00473"/>
    </source>
</evidence>
<dbReference type="Pfam" id="PF00691">
    <property type="entry name" value="OmpA"/>
    <property type="match status" value="1"/>
</dbReference>
<dbReference type="AlphaFoldDB" id="A0A974ZZU3"/>
<sequence>MIKSILLSSLLLVSGSLISQSLDIFDKVNSIYDEQNPVLSPDGRTLYFTRANHPENVGGEADPGDIWYSLIQPDGLWSSPQNATALNNSNWNGVLGFVGGSDVIYLYNHYSQSGGTTKSFGISRSIKTTGGWSIPENYTIPYFTTSSKIHGGYITSDASTAVFSLESYGTKGGEDIYVCFNKGNGNWSEPKNIGSTINTKFQEFSPSLSDDTKTLYFATNGTGTGTDFYKTERLDESWINWSDPLPLILLNSDGREMGLRLYSPMYLYTSTTDSDGYGDIKAFIDPNLDDKIEKPKDSVEVVDPVVIKEKKPVFDSRYITLYGNTFNSENKNAVETKITLKSMDGESIASVNSHMGSYALKIEAIGNYRVRVDAPGYVSHQETLELQSDEIKSFEMNFYLQPIHVGATVNLKDVLFKQSRAEFLESSFAELNLVVDFMKDNPKVEIRLEGHTDNRGVEKYNIKLSKERVEAVKDYLVKKGISKKRISGKGYGGSKPIADNENPETRILNRRVEFTIVKN</sequence>
<evidence type="ECO:0000313" key="7">
    <source>
        <dbReference type="EMBL" id="QSE96531.1"/>
    </source>
</evidence>
<dbReference type="RefSeq" id="WP_205721045.1">
    <property type="nucleotide sequence ID" value="NZ_CP070608.1"/>
</dbReference>
<dbReference type="KEGG" id="fuv:JR347_13095"/>
<evidence type="ECO:0000256" key="3">
    <source>
        <dbReference type="ARBA" id="ARBA00023237"/>
    </source>
</evidence>
<dbReference type="Proteomes" id="UP000662783">
    <property type="component" value="Chromosome"/>
</dbReference>
<accession>A0A974ZZU3</accession>
<evidence type="ECO:0000313" key="8">
    <source>
        <dbReference type="Proteomes" id="UP000662783"/>
    </source>
</evidence>
<name>A0A974ZZU3_9BACT</name>
<feature type="signal peptide" evidence="5">
    <location>
        <begin position="1"/>
        <end position="19"/>
    </location>
</feature>
<dbReference type="PANTHER" id="PTHR30329:SF21">
    <property type="entry name" value="LIPOPROTEIN YIAD-RELATED"/>
    <property type="match status" value="1"/>
</dbReference>
<evidence type="ECO:0000256" key="5">
    <source>
        <dbReference type="SAM" id="SignalP"/>
    </source>
</evidence>
<dbReference type="InterPro" id="IPR011659">
    <property type="entry name" value="WD40"/>
</dbReference>
<dbReference type="InterPro" id="IPR036737">
    <property type="entry name" value="OmpA-like_sf"/>
</dbReference>
<dbReference type="Gene3D" id="3.30.1330.60">
    <property type="entry name" value="OmpA-like domain"/>
    <property type="match status" value="1"/>
</dbReference>
<keyword evidence="8" id="KW-1185">Reference proteome</keyword>